<comment type="caution">
    <text evidence="2">The sequence shown here is derived from an EMBL/GenBank/DDBJ whole genome shotgun (WGS) entry which is preliminary data.</text>
</comment>
<evidence type="ECO:0008006" key="4">
    <source>
        <dbReference type="Google" id="ProtNLM"/>
    </source>
</evidence>
<gene>
    <name evidence="2" type="ORF">GBAR_LOCUS9359</name>
</gene>
<dbReference type="EMBL" id="CASHTH010001414">
    <property type="protein sequence ID" value="CAI8015020.1"/>
    <property type="molecule type" value="Genomic_DNA"/>
</dbReference>
<sequence>MVCSYSTATIVLGLIVCFACYTAAVDNGGALGFVDLSQISSSHVNTVPVNYYGHLHLTDGFKMGDFNVYDIYVSIGRLQFSIINSI</sequence>
<dbReference type="Proteomes" id="UP001174909">
    <property type="component" value="Unassembled WGS sequence"/>
</dbReference>
<dbReference type="AlphaFoldDB" id="A0AA35RNV5"/>
<organism evidence="2 3">
    <name type="scientific">Geodia barretti</name>
    <name type="common">Barrett's horny sponge</name>
    <dbReference type="NCBI Taxonomy" id="519541"/>
    <lineage>
        <taxon>Eukaryota</taxon>
        <taxon>Metazoa</taxon>
        <taxon>Porifera</taxon>
        <taxon>Demospongiae</taxon>
        <taxon>Heteroscleromorpha</taxon>
        <taxon>Tetractinellida</taxon>
        <taxon>Astrophorina</taxon>
        <taxon>Geodiidae</taxon>
        <taxon>Geodia</taxon>
    </lineage>
</organism>
<protein>
    <recommendedName>
        <fullName evidence="4">Transmembrane protein</fullName>
    </recommendedName>
</protein>
<proteinExistence type="predicted"/>
<feature type="chain" id="PRO_5041457961" description="Transmembrane protein" evidence="1">
    <location>
        <begin position="25"/>
        <end position="86"/>
    </location>
</feature>
<keyword evidence="1" id="KW-0732">Signal</keyword>
<accession>A0AA35RNV5</accession>
<evidence type="ECO:0000256" key="1">
    <source>
        <dbReference type="SAM" id="SignalP"/>
    </source>
</evidence>
<evidence type="ECO:0000313" key="2">
    <source>
        <dbReference type="EMBL" id="CAI8015020.1"/>
    </source>
</evidence>
<reference evidence="2" key="1">
    <citation type="submission" date="2023-03" db="EMBL/GenBank/DDBJ databases">
        <authorList>
            <person name="Steffen K."/>
            <person name="Cardenas P."/>
        </authorList>
    </citation>
    <scope>NUCLEOTIDE SEQUENCE</scope>
</reference>
<keyword evidence="3" id="KW-1185">Reference proteome</keyword>
<evidence type="ECO:0000313" key="3">
    <source>
        <dbReference type="Proteomes" id="UP001174909"/>
    </source>
</evidence>
<name>A0AA35RNV5_GEOBA</name>
<feature type="signal peptide" evidence="1">
    <location>
        <begin position="1"/>
        <end position="24"/>
    </location>
</feature>